<evidence type="ECO:0000313" key="4">
    <source>
        <dbReference type="RefSeq" id="XP_065649442.1"/>
    </source>
</evidence>
<feature type="compositionally biased region" description="Basic and acidic residues" evidence="2">
    <location>
        <begin position="206"/>
        <end position="215"/>
    </location>
</feature>
<feature type="region of interest" description="Disordered" evidence="2">
    <location>
        <begin position="183"/>
        <end position="215"/>
    </location>
</feature>
<comment type="similarity">
    <text evidence="1">Belongs to the SNF7 family.</text>
</comment>
<reference evidence="4" key="1">
    <citation type="submission" date="2025-08" db="UniProtKB">
        <authorList>
            <consortium name="RefSeq"/>
        </authorList>
    </citation>
    <scope>IDENTIFICATION</scope>
</reference>
<feature type="compositionally biased region" description="Basic and acidic residues" evidence="2">
    <location>
        <begin position="8"/>
        <end position="24"/>
    </location>
</feature>
<dbReference type="Proteomes" id="UP001652625">
    <property type="component" value="Chromosome 03"/>
</dbReference>
<dbReference type="Pfam" id="PF03357">
    <property type="entry name" value="Snf7"/>
    <property type="match status" value="1"/>
</dbReference>
<evidence type="ECO:0000256" key="2">
    <source>
        <dbReference type="SAM" id="MobiDB-lite"/>
    </source>
</evidence>
<evidence type="ECO:0000256" key="1">
    <source>
        <dbReference type="ARBA" id="ARBA00006190"/>
    </source>
</evidence>
<name>A0ABM4BK55_HYDVU</name>
<organism evidence="3 4">
    <name type="scientific">Hydra vulgaris</name>
    <name type="common">Hydra</name>
    <name type="synonym">Hydra attenuata</name>
    <dbReference type="NCBI Taxonomy" id="6087"/>
    <lineage>
        <taxon>Eukaryota</taxon>
        <taxon>Metazoa</taxon>
        <taxon>Cnidaria</taxon>
        <taxon>Hydrozoa</taxon>
        <taxon>Hydroidolina</taxon>
        <taxon>Anthoathecata</taxon>
        <taxon>Aplanulata</taxon>
        <taxon>Hydridae</taxon>
        <taxon>Hydra</taxon>
    </lineage>
</organism>
<feature type="compositionally biased region" description="Acidic residues" evidence="2">
    <location>
        <begin position="196"/>
        <end position="205"/>
    </location>
</feature>
<dbReference type="GeneID" id="100209531"/>
<dbReference type="InterPro" id="IPR005024">
    <property type="entry name" value="Snf7_fam"/>
</dbReference>
<dbReference type="RefSeq" id="XP_065649442.1">
    <property type="nucleotide sequence ID" value="XM_065793370.1"/>
</dbReference>
<gene>
    <name evidence="4" type="primary">LOC100209531</name>
</gene>
<proteinExistence type="inferred from homology"/>
<keyword evidence="3" id="KW-1185">Reference proteome</keyword>
<dbReference type="Gene3D" id="6.10.140.1230">
    <property type="match status" value="1"/>
</dbReference>
<protein>
    <submittedName>
        <fullName evidence="4">Charged multivesicular body protein 3 isoform X3</fullName>
    </submittedName>
</protein>
<accession>A0ABM4BK55</accession>
<evidence type="ECO:0000313" key="3">
    <source>
        <dbReference type="Proteomes" id="UP001652625"/>
    </source>
</evidence>
<feature type="region of interest" description="Disordered" evidence="2">
    <location>
        <begin position="1"/>
        <end position="24"/>
    </location>
</feature>
<sequence>MGLFGKTPVKDPKEQVREWSAGMRKEGRSLDRTIRTIKLEEGKVQRSIKDAAKKGQKDVCYILAKEIINSRKAVNKLYSAKAQLNSIEMQMNNQLAMLRVSGSLSKSTEVMQSMQALMKIPELQATMMEFSKEMTKAGLIEEMLEDTFSGMEDQDELEDEAQEEVEKILFEVTKGVLGQAGPVATGSLKVAGPSVESDDTEELEDMQARLESLRS</sequence>
<dbReference type="PANTHER" id="PTHR10476">
    <property type="entry name" value="CHARGED MULTIVESICULAR BODY PROTEIN"/>
    <property type="match status" value="1"/>
</dbReference>